<name>B6GXE1_PENRW</name>
<dbReference type="InterPro" id="IPR043502">
    <property type="entry name" value="DNA/RNA_pol_sf"/>
</dbReference>
<dbReference type="Proteomes" id="UP000000724">
    <property type="component" value="Contig Pc00c12"/>
</dbReference>
<proteinExistence type="predicted"/>
<sequence>MYTFLHEKYFPRAIFGPVYLAEKKVRVFESSLEAFGFEGSKEGIRPSIKHREKIRDWPVPTNREELDGFLWLTPFLRRFIPGRSEHVMIMKGAYLRKVPAKPYKTKEAPPDLEDCDGDLTKRRKTPKKSPTATSNDLPKIIRTTWTEKDWEWTEECQKSFDAVKTAIATNACAGTDYDIQFHLATDASATGLGGRGIVPAPWNERRDDYQMPKQDTRTLRESVWQWSNVWRKSVGWSWEASFRLRYTRTLAPLMQQLAKAKKSTVTHYANSEFRSLQEACTVLLVTHDLEETFGIGMTLRMLLWPRSLLRWTTLSNDSSTPVTIRSTTPKPLYALSIYTDSATSPLRERSITQHLSLVATRAHPEPKKWQDAGDWGARHIHDDAPFTLWDGINRQYCAPMKNEFGWIRKKFGGGKFSQSGQASQPKARAMPLLSGSRRIVTNFDSGLCTLVSYGRRSDTWVVRLHMFVGEYISQSRTDRESNHLLSLSTWFC</sequence>
<dbReference type="VEuPathDB" id="FungiDB:PCH_Pc12g07890"/>
<evidence type="ECO:0000313" key="2">
    <source>
        <dbReference type="EMBL" id="CAP80416.1"/>
    </source>
</evidence>
<dbReference type="eggNOG" id="ENOG502RP9E">
    <property type="taxonomic scope" value="Eukaryota"/>
</dbReference>
<accession>B6GXE1</accession>
<feature type="region of interest" description="Disordered" evidence="1">
    <location>
        <begin position="105"/>
        <end position="136"/>
    </location>
</feature>
<dbReference type="BioCyc" id="PCHR:PC12G07890-MONOMER"/>
<evidence type="ECO:0000256" key="1">
    <source>
        <dbReference type="SAM" id="MobiDB-lite"/>
    </source>
</evidence>
<organism evidence="2 3">
    <name type="scientific">Penicillium rubens (strain ATCC 28089 / DSM 1075 / NRRL 1951 / Wisconsin 54-1255)</name>
    <name type="common">Penicillium chrysogenum</name>
    <dbReference type="NCBI Taxonomy" id="500485"/>
    <lineage>
        <taxon>Eukaryota</taxon>
        <taxon>Fungi</taxon>
        <taxon>Dikarya</taxon>
        <taxon>Ascomycota</taxon>
        <taxon>Pezizomycotina</taxon>
        <taxon>Eurotiomycetes</taxon>
        <taxon>Eurotiomycetidae</taxon>
        <taxon>Eurotiales</taxon>
        <taxon>Aspergillaceae</taxon>
        <taxon>Penicillium</taxon>
        <taxon>Penicillium chrysogenum species complex</taxon>
    </lineage>
</organism>
<dbReference type="PANTHER" id="PTHR33064:SF37">
    <property type="entry name" value="RIBONUCLEASE H"/>
    <property type="match status" value="1"/>
</dbReference>
<dbReference type="HOGENOM" id="CLU_554427_0_0_1"/>
<dbReference type="SUPFAM" id="SSF56672">
    <property type="entry name" value="DNA/RNA polymerases"/>
    <property type="match status" value="1"/>
</dbReference>
<dbReference type="EMBL" id="AM920427">
    <property type="protein sequence ID" value="CAP80416.1"/>
    <property type="molecule type" value="Genomic_DNA"/>
</dbReference>
<dbReference type="PANTHER" id="PTHR33064">
    <property type="entry name" value="POL PROTEIN"/>
    <property type="match status" value="1"/>
</dbReference>
<dbReference type="Gene3D" id="3.30.70.270">
    <property type="match status" value="1"/>
</dbReference>
<dbReference type="InterPro" id="IPR043128">
    <property type="entry name" value="Rev_trsase/Diguanyl_cyclase"/>
</dbReference>
<keyword evidence="3" id="KW-1185">Reference proteome</keyword>
<gene>
    <name evidence="2" type="ORF">Pc12g07890</name>
    <name evidence="2" type="ORF">PCH_Pc12g07890</name>
</gene>
<evidence type="ECO:0000313" key="3">
    <source>
        <dbReference type="Proteomes" id="UP000000724"/>
    </source>
</evidence>
<dbReference type="AlphaFoldDB" id="B6GXE1"/>
<dbReference type="OrthoDB" id="4368487at2759"/>
<reference evidence="2 3" key="1">
    <citation type="journal article" date="2008" name="Nat. Biotechnol.">
        <title>Genome sequencing and analysis of the filamentous fungus Penicillium chrysogenum.</title>
        <authorList>
            <person name="van den Berg M.A."/>
            <person name="Albang R."/>
            <person name="Albermann K."/>
            <person name="Badger J.H."/>
            <person name="Daran J.-M."/>
            <person name="Driessen A.J.M."/>
            <person name="Garcia-Estrada C."/>
            <person name="Fedorova N.D."/>
            <person name="Harris D.M."/>
            <person name="Heijne W.H.M."/>
            <person name="Joardar V.S."/>
            <person name="Kiel J.A.K.W."/>
            <person name="Kovalchuk A."/>
            <person name="Martin J.F."/>
            <person name="Nierman W.C."/>
            <person name="Nijland J.G."/>
            <person name="Pronk J.T."/>
            <person name="Roubos J.A."/>
            <person name="van der Klei I.J."/>
            <person name="van Peij N.N.M.E."/>
            <person name="Veenhuis M."/>
            <person name="von Doehren H."/>
            <person name="Wagner C."/>
            <person name="Wortman J.R."/>
            <person name="Bovenberg R.A.L."/>
        </authorList>
    </citation>
    <scope>NUCLEOTIDE SEQUENCE [LARGE SCALE GENOMIC DNA]</scope>
    <source>
        <strain evidence="3">ATCC 28089 / DSM 1075 / NRRL 1951 / Wisconsin 54-1255</strain>
    </source>
</reference>
<protein>
    <submittedName>
        <fullName evidence="2">Pc12g07890 protein</fullName>
    </submittedName>
</protein>
<dbReference type="InterPro" id="IPR051320">
    <property type="entry name" value="Viral_Replic_Matur_Polypro"/>
</dbReference>